<dbReference type="PROSITE" id="PS51935">
    <property type="entry name" value="NLPC_P60"/>
    <property type="match status" value="1"/>
</dbReference>
<evidence type="ECO:0000256" key="5">
    <source>
        <dbReference type="ARBA" id="ARBA00022807"/>
    </source>
</evidence>
<evidence type="ECO:0000313" key="9">
    <source>
        <dbReference type="EMBL" id="MBR0575007.1"/>
    </source>
</evidence>
<sequence length="431" mass="46913">MKKIRMKVIAALVAGLTFSGTVQMAYASPVSGETLTNIETQQDQYYAIQERINALHKDMDVILDDITYITSLIDEANARIAEIEANKAQVEAEIVTTQATLLEKETEYGERLRAMYKQGNGGILSALLGAESIADFVARTDAVIKIAKIDRQMLQEIEDLKNELQAKNDALQKNIDEENALNEENKANLAQVEVKKSESDAKMAELKAEEDKIMSDLSMMEVYLVGSNEAIINASGSSDAQLQAAINDLREIRTHIITESADQKVVNLIEKAKSILAARKAQRDREAALAAQKTSSSSVNTGGSVVSSSATGAEIVAYAKNFLGIPYVWGGNTTAGLDCSGFTRIVFSHFGVNLPRVSRDQAKIGKYVPISQAQPGDLLYFGESRVTHVAIYVGNGMMIHAPKPGDVVRISSITWHVNNYSIVGARRIIGN</sequence>
<evidence type="ECO:0000256" key="3">
    <source>
        <dbReference type="ARBA" id="ARBA00022729"/>
    </source>
</evidence>
<dbReference type="InterPro" id="IPR051202">
    <property type="entry name" value="Peptidase_C40"/>
</dbReference>
<keyword evidence="4" id="KW-0378">Hydrolase</keyword>
<dbReference type="InterPro" id="IPR057309">
    <property type="entry name" value="PcsB_CC"/>
</dbReference>
<feature type="chain" id="PRO_5038072979" evidence="7">
    <location>
        <begin position="28"/>
        <end position="431"/>
    </location>
</feature>
<feature type="coiled-coil region" evidence="6">
    <location>
        <begin position="73"/>
        <end position="100"/>
    </location>
</feature>
<dbReference type="Proteomes" id="UP000675379">
    <property type="component" value="Unassembled WGS sequence"/>
</dbReference>
<dbReference type="RefSeq" id="WP_211799516.1">
    <property type="nucleotide sequence ID" value="NZ_JAGSCS010000001.1"/>
</dbReference>
<evidence type="ECO:0000256" key="7">
    <source>
        <dbReference type="SAM" id="SignalP"/>
    </source>
</evidence>
<evidence type="ECO:0000313" key="10">
    <source>
        <dbReference type="Proteomes" id="UP000675379"/>
    </source>
</evidence>
<accession>A0A941HQC4</accession>
<feature type="domain" description="NlpC/P60" evidence="8">
    <location>
        <begin position="309"/>
        <end position="429"/>
    </location>
</feature>
<keyword evidence="5" id="KW-0788">Thiol protease</keyword>
<evidence type="ECO:0000256" key="2">
    <source>
        <dbReference type="ARBA" id="ARBA00022670"/>
    </source>
</evidence>
<gene>
    <name evidence="9" type="ORF">KCG48_01505</name>
</gene>
<dbReference type="Pfam" id="PF00877">
    <property type="entry name" value="NLPC_P60"/>
    <property type="match status" value="1"/>
</dbReference>
<dbReference type="Gene3D" id="3.90.1720.10">
    <property type="entry name" value="endopeptidase domain like (from Nostoc punctiforme)"/>
    <property type="match status" value="1"/>
</dbReference>
<dbReference type="InterPro" id="IPR000064">
    <property type="entry name" value="NLP_P60_dom"/>
</dbReference>
<keyword evidence="3 7" id="KW-0732">Signal</keyword>
<evidence type="ECO:0000256" key="1">
    <source>
        <dbReference type="ARBA" id="ARBA00007074"/>
    </source>
</evidence>
<dbReference type="GO" id="GO:0006508">
    <property type="term" value="P:proteolysis"/>
    <property type="evidence" value="ECO:0007669"/>
    <property type="project" value="UniProtKB-KW"/>
</dbReference>
<dbReference type="Gene3D" id="6.10.250.3150">
    <property type="match status" value="1"/>
</dbReference>
<reference evidence="9" key="1">
    <citation type="submission" date="2021-04" db="EMBL/GenBank/DDBJ databases">
        <title>Proteiniclasticum sedimins sp. nov., an obligate anaerobic bacterium isolated from anaerobic sludge.</title>
        <authorList>
            <person name="Liu J."/>
        </authorList>
    </citation>
    <scope>NUCLEOTIDE SEQUENCE</scope>
    <source>
        <strain evidence="9">BAD-10</strain>
    </source>
</reference>
<name>A0A941HQC4_9CLOT</name>
<comment type="caution">
    <text evidence="9">The sequence shown here is derived from an EMBL/GenBank/DDBJ whole genome shotgun (WGS) entry which is preliminary data.</text>
</comment>
<evidence type="ECO:0000256" key="6">
    <source>
        <dbReference type="SAM" id="Coils"/>
    </source>
</evidence>
<proteinExistence type="inferred from homology"/>
<feature type="coiled-coil region" evidence="6">
    <location>
        <begin position="147"/>
        <end position="209"/>
    </location>
</feature>
<organism evidence="9 10">
    <name type="scientific">Proteiniclasticum sediminis</name>
    <dbReference type="NCBI Taxonomy" id="2804028"/>
    <lineage>
        <taxon>Bacteria</taxon>
        <taxon>Bacillati</taxon>
        <taxon>Bacillota</taxon>
        <taxon>Clostridia</taxon>
        <taxon>Eubacteriales</taxon>
        <taxon>Clostridiaceae</taxon>
        <taxon>Proteiniclasticum</taxon>
    </lineage>
</organism>
<keyword evidence="2" id="KW-0645">Protease</keyword>
<comment type="similarity">
    <text evidence="1">Belongs to the peptidase C40 family.</text>
</comment>
<dbReference type="GO" id="GO:0008234">
    <property type="term" value="F:cysteine-type peptidase activity"/>
    <property type="evidence" value="ECO:0007669"/>
    <property type="project" value="UniProtKB-KW"/>
</dbReference>
<protein>
    <submittedName>
        <fullName evidence="9">C40 family peptidase</fullName>
    </submittedName>
</protein>
<dbReference type="AlphaFoldDB" id="A0A941HQC4"/>
<evidence type="ECO:0000259" key="8">
    <source>
        <dbReference type="PROSITE" id="PS51935"/>
    </source>
</evidence>
<evidence type="ECO:0000256" key="4">
    <source>
        <dbReference type="ARBA" id="ARBA00022801"/>
    </source>
</evidence>
<keyword evidence="6" id="KW-0175">Coiled coil</keyword>
<keyword evidence="10" id="KW-1185">Reference proteome</keyword>
<feature type="signal peptide" evidence="7">
    <location>
        <begin position="1"/>
        <end position="27"/>
    </location>
</feature>
<dbReference type="SUPFAM" id="SSF54001">
    <property type="entry name" value="Cysteine proteinases"/>
    <property type="match status" value="1"/>
</dbReference>
<dbReference type="EMBL" id="JAGSCS010000001">
    <property type="protein sequence ID" value="MBR0575007.1"/>
    <property type="molecule type" value="Genomic_DNA"/>
</dbReference>
<dbReference type="PANTHER" id="PTHR47053:SF1">
    <property type="entry name" value="MUREIN DD-ENDOPEPTIDASE MEPH-RELATED"/>
    <property type="match status" value="1"/>
</dbReference>
<dbReference type="InterPro" id="IPR038765">
    <property type="entry name" value="Papain-like_cys_pep_sf"/>
</dbReference>
<dbReference type="PANTHER" id="PTHR47053">
    <property type="entry name" value="MUREIN DD-ENDOPEPTIDASE MEPH-RELATED"/>
    <property type="match status" value="1"/>
</dbReference>
<dbReference type="Pfam" id="PF24568">
    <property type="entry name" value="CC_PcsB"/>
    <property type="match status" value="1"/>
</dbReference>